<sequence length="300" mass="32190">MKAVFQDGEGHLRNGWKGAGFLVVSAVLAGILMWLQTLLPAAVRPFAPNPFFGFLGVLLVSLDFLYLEKQPVTLTSLGMSLDRRAGRDLGMGALAGVVLVGLVALCGWVAGGYHLERAANTPATAIVKAAWVMLGVGLFEEALFHGYLFQRAIRGLGTRWAQGVISLLFCLAHPFTPEMEVPTRVVAMAATFLAGWMLGLCYLRTRHLALPVGVHMGWNWFLGTLGFGVSGNEARGWWTPVFQGRPEWLTGGAYGLEASIFSVVVLGVAIIALTRWKGSAAPEPEALPHPGEAPALTTPR</sequence>
<dbReference type="AlphaFoldDB" id="A0A410RY68"/>
<keyword evidence="2" id="KW-0472">Membrane</keyword>
<feature type="transmembrane region" description="Helical" evidence="2">
    <location>
        <begin position="210"/>
        <end position="231"/>
    </location>
</feature>
<reference evidence="4 5" key="1">
    <citation type="submission" date="2018-12" db="EMBL/GenBank/DDBJ databases">
        <title>Complete Genome Sequence of the Corallopyronin A producing Myxobacterium Corallococcus coralloides B035.</title>
        <authorList>
            <person name="Bouhired S.M."/>
            <person name="Rupp O."/>
            <person name="Blom J."/>
            <person name="Schaeberle T.F."/>
            <person name="Kehraus S."/>
            <person name="Schiefer A."/>
            <person name="Pfarr K."/>
            <person name="Goesmann A."/>
            <person name="Hoerauf A."/>
            <person name="Koenig G.M."/>
        </authorList>
    </citation>
    <scope>NUCLEOTIDE SEQUENCE [LARGE SCALE GENOMIC DNA]</scope>
    <source>
        <strain evidence="4 5">B035</strain>
    </source>
</reference>
<dbReference type="GO" id="GO:0004175">
    <property type="term" value="F:endopeptidase activity"/>
    <property type="evidence" value="ECO:0007669"/>
    <property type="project" value="UniProtKB-ARBA"/>
</dbReference>
<accession>A0A410RY68</accession>
<evidence type="ECO:0000259" key="3">
    <source>
        <dbReference type="Pfam" id="PF02517"/>
    </source>
</evidence>
<dbReference type="PANTHER" id="PTHR39430">
    <property type="entry name" value="MEMBRANE-ASSOCIATED PROTEASE-RELATED"/>
    <property type="match status" value="1"/>
</dbReference>
<dbReference type="EMBL" id="CP034669">
    <property type="protein sequence ID" value="QAT86778.1"/>
    <property type="molecule type" value="Genomic_DNA"/>
</dbReference>
<name>A0A410RY68_CORCK</name>
<proteinExistence type="predicted"/>
<feature type="transmembrane region" description="Helical" evidence="2">
    <location>
        <begin position="251"/>
        <end position="273"/>
    </location>
</feature>
<feature type="transmembrane region" description="Helical" evidence="2">
    <location>
        <begin position="89"/>
        <end position="110"/>
    </location>
</feature>
<evidence type="ECO:0000313" key="5">
    <source>
        <dbReference type="Proteomes" id="UP000288758"/>
    </source>
</evidence>
<gene>
    <name evidence="4" type="ORF">EJ065_5243</name>
</gene>
<evidence type="ECO:0000256" key="1">
    <source>
        <dbReference type="SAM" id="MobiDB-lite"/>
    </source>
</evidence>
<feature type="transmembrane region" description="Helical" evidence="2">
    <location>
        <begin position="21"/>
        <end position="39"/>
    </location>
</feature>
<keyword evidence="2" id="KW-0812">Transmembrane</keyword>
<dbReference type="PANTHER" id="PTHR39430:SF1">
    <property type="entry name" value="PROTEASE"/>
    <property type="match status" value="1"/>
</dbReference>
<evidence type="ECO:0000313" key="4">
    <source>
        <dbReference type="EMBL" id="QAT86778.1"/>
    </source>
</evidence>
<dbReference type="Pfam" id="PF02517">
    <property type="entry name" value="Rce1-like"/>
    <property type="match status" value="1"/>
</dbReference>
<feature type="region of interest" description="Disordered" evidence="1">
    <location>
        <begin position="281"/>
        <end position="300"/>
    </location>
</feature>
<feature type="transmembrane region" description="Helical" evidence="2">
    <location>
        <begin position="156"/>
        <end position="175"/>
    </location>
</feature>
<organism evidence="4 5">
    <name type="scientific">Corallococcus coralloides</name>
    <name type="common">Myxococcus coralloides</name>
    <dbReference type="NCBI Taxonomy" id="184914"/>
    <lineage>
        <taxon>Bacteria</taxon>
        <taxon>Pseudomonadati</taxon>
        <taxon>Myxococcota</taxon>
        <taxon>Myxococcia</taxon>
        <taxon>Myxococcales</taxon>
        <taxon>Cystobacterineae</taxon>
        <taxon>Myxococcaceae</taxon>
        <taxon>Corallococcus</taxon>
    </lineage>
</organism>
<dbReference type="InterPro" id="IPR003675">
    <property type="entry name" value="Rce1/LyrA-like_dom"/>
</dbReference>
<evidence type="ECO:0000256" key="2">
    <source>
        <dbReference type="SAM" id="Phobius"/>
    </source>
</evidence>
<feature type="transmembrane region" description="Helical" evidence="2">
    <location>
        <begin position="51"/>
        <end position="68"/>
    </location>
</feature>
<feature type="transmembrane region" description="Helical" evidence="2">
    <location>
        <begin position="181"/>
        <end position="203"/>
    </location>
</feature>
<protein>
    <submittedName>
        <fullName evidence="4">Abortive infection protein</fullName>
    </submittedName>
</protein>
<dbReference type="Proteomes" id="UP000288758">
    <property type="component" value="Chromosome"/>
</dbReference>
<dbReference type="GO" id="GO:0080120">
    <property type="term" value="P:CAAX-box protein maturation"/>
    <property type="evidence" value="ECO:0007669"/>
    <property type="project" value="UniProtKB-ARBA"/>
</dbReference>
<keyword evidence="2" id="KW-1133">Transmembrane helix</keyword>
<feature type="domain" description="CAAX prenyl protease 2/Lysostaphin resistance protein A-like" evidence="3">
    <location>
        <begin position="124"/>
        <end position="221"/>
    </location>
</feature>
<feature type="transmembrane region" description="Helical" evidence="2">
    <location>
        <begin position="130"/>
        <end position="149"/>
    </location>
</feature>